<protein>
    <recommendedName>
        <fullName evidence="3">XRE family transcriptional regulator</fullName>
    </recommendedName>
</protein>
<organism evidence="1 2">
    <name type="scientific">Chryseobacterium arthrosphaerae</name>
    <dbReference type="NCBI Taxonomy" id="651561"/>
    <lineage>
        <taxon>Bacteria</taxon>
        <taxon>Pseudomonadati</taxon>
        <taxon>Bacteroidota</taxon>
        <taxon>Flavobacteriia</taxon>
        <taxon>Flavobacteriales</taxon>
        <taxon>Weeksellaceae</taxon>
        <taxon>Chryseobacterium group</taxon>
        <taxon>Chryseobacterium</taxon>
    </lineage>
</organism>
<proteinExistence type="predicted"/>
<dbReference type="RefSeq" id="WP_123842798.1">
    <property type="nucleotide sequence ID" value="NZ_CP033811.1"/>
</dbReference>
<evidence type="ECO:0000313" key="1">
    <source>
        <dbReference type="EMBL" id="MEE6129060.1"/>
    </source>
</evidence>
<sequence>MTTVNLTKDQLLSIRNYKKVGIDIEVINDNTVKIIQSRIINGYILNKKELIDRAKEAFPGWKIQPVRYSLDVSDISLHWIHGKMKEFGLNTNDLVAQLALDKSTLSLIFSGERKMNKSVKALFFYYFLTYELNRDFRLNMK</sequence>
<accession>A0ABU7R353</accession>
<evidence type="ECO:0008006" key="3">
    <source>
        <dbReference type="Google" id="ProtNLM"/>
    </source>
</evidence>
<keyword evidence="2" id="KW-1185">Reference proteome</keyword>
<gene>
    <name evidence="1" type="ORF">V2E39_16795</name>
</gene>
<name>A0ABU7R353_9FLAO</name>
<evidence type="ECO:0000313" key="2">
    <source>
        <dbReference type="Proteomes" id="UP001350005"/>
    </source>
</evidence>
<comment type="caution">
    <text evidence="1">The sequence shown here is derived from an EMBL/GenBank/DDBJ whole genome shotgun (WGS) entry which is preliminary data.</text>
</comment>
<dbReference type="EMBL" id="JAZGJU010000039">
    <property type="protein sequence ID" value="MEE6129060.1"/>
    <property type="molecule type" value="Genomic_DNA"/>
</dbReference>
<dbReference type="Proteomes" id="UP001350005">
    <property type="component" value="Unassembled WGS sequence"/>
</dbReference>
<reference evidence="1 2" key="1">
    <citation type="submission" date="2024-01" db="EMBL/GenBank/DDBJ databases">
        <title>Whole genome of Chryseobacterium arthrosphaerae NNCa 2741.</title>
        <authorList>
            <person name="Boriskina E.V."/>
            <person name="Gordinskaya N.A."/>
            <person name="Kropotov V.S."/>
            <person name="Alekseeva A.E."/>
            <person name="Makhova M.A."/>
            <person name="Kryazhev D.V."/>
            <person name="Shkurkina I.S."/>
        </authorList>
    </citation>
    <scope>NUCLEOTIDE SEQUENCE [LARGE SCALE GENOMIC DNA]</scope>
    <source>
        <strain evidence="1 2">NNCa 2741</strain>
    </source>
</reference>